<keyword evidence="2 4" id="KW-0560">Oxidoreductase</keyword>
<evidence type="ECO:0000256" key="3">
    <source>
        <dbReference type="ARBA" id="ARBA00045625"/>
    </source>
</evidence>
<dbReference type="NCBIfam" id="NF001133">
    <property type="entry name" value="PRK00142.1-1"/>
    <property type="match status" value="1"/>
</dbReference>
<organism evidence="6 7">
    <name type="scientific">Rapidithrix thailandica</name>
    <dbReference type="NCBI Taxonomy" id="413964"/>
    <lineage>
        <taxon>Bacteria</taxon>
        <taxon>Pseudomonadati</taxon>
        <taxon>Bacteroidota</taxon>
        <taxon>Cytophagia</taxon>
        <taxon>Cytophagales</taxon>
        <taxon>Flammeovirgaceae</taxon>
        <taxon>Rapidithrix</taxon>
    </lineage>
</organism>
<dbReference type="InterPro" id="IPR040503">
    <property type="entry name" value="TRHO_N"/>
</dbReference>
<dbReference type="InterPro" id="IPR020936">
    <property type="entry name" value="TrhO"/>
</dbReference>
<dbReference type="CDD" id="cd01518">
    <property type="entry name" value="RHOD_YceA"/>
    <property type="match status" value="1"/>
</dbReference>
<dbReference type="Pfam" id="PF17773">
    <property type="entry name" value="UPF0176_N"/>
    <property type="match status" value="1"/>
</dbReference>
<name>A0AAW9SF76_9BACT</name>
<dbReference type="Pfam" id="PF00581">
    <property type="entry name" value="Rhodanese"/>
    <property type="match status" value="1"/>
</dbReference>
<evidence type="ECO:0000259" key="5">
    <source>
        <dbReference type="PROSITE" id="PS50206"/>
    </source>
</evidence>
<dbReference type="SMART" id="SM00450">
    <property type="entry name" value="RHOD"/>
    <property type="match status" value="1"/>
</dbReference>
<dbReference type="RefSeq" id="WP_346823939.1">
    <property type="nucleotide sequence ID" value="NZ_JBDKWZ010000020.1"/>
</dbReference>
<dbReference type="Gene3D" id="3.30.70.100">
    <property type="match status" value="1"/>
</dbReference>
<dbReference type="PANTHER" id="PTHR43846:SF1">
    <property type="entry name" value="TRNA URIDINE(34) HYDROXYLASE"/>
    <property type="match status" value="1"/>
</dbReference>
<evidence type="ECO:0000313" key="6">
    <source>
        <dbReference type="EMBL" id="MEN7551158.1"/>
    </source>
</evidence>
<feature type="domain" description="Rhodanese" evidence="5">
    <location>
        <begin position="144"/>
        <end position="234"/>
    </location>
</feature>
<keyword evidence="1 4" id="KW-0819">tRNA processing</keyword>
<evidence type="ECO:0000256" key="1">
    <source>
        <dbReference type="ARBA" id="ARBA00022694"/>
    </source>
</evidence>
<reference evidence="6 7" key="1">
    <citation type="submission" date="2024-04" db="EMBL/GenBank/DDBJ databases">
        <title>Novel genus in family Flammeovirgaceae.</title>
        <authorList>
            <person name="Nguyen T.H."/>
            <person name="Vuong T.Q."/>
            <person name="Le H."/>
            <person name="Kim S.-G."/>
        </authorList>
    </citation>
    <scope>NUCLEOTIDE SEQUENCE [LARGE SCALE GENOMIC DNA]</scope>
    <source>
        <strain evidence="6 7">JCM 23209</strain>
    </source>
</reference>
<evidence type="ECO:0000256" key="4">
    <source>
        <dbReference type="HAMAP-Rule" id="MF_00469"/>
    </source>
</evidence>
<gene>
    <name evidence="4" type="primary">trhO</name>
    <name evidence="6" type="ORF">AAG747_24765</name>
</gene>
<dbReference type="AlphaFoldDB" id="A0AAW9SF76"/>
<accession>A0AAW9SF76</accession>
<comment type="similarity">
    <text evidence="4">Belongs to the TrhO family.</text>
</comment>
<dbReference type="EMBL" id="JBDKWZ010000020">
    <property type="protein sequence ID" value="MEN7551158.1"/>
    <property type="molecule type" value="Genomic_DNA"/>
</dbReference>
<dbReference type="Pfam" id="PF12368">
    <property type="entry name" value="Rhodanese_C"/>
    <property type="match status" value="1"/>
</dbReference>
<sequence length="346" mass="40119">MELYNRVNREVLKQKLQLSDEKRVTISFYQYWNLNNPQLFRDHLYLKFSEVGVYGRIYVAKEGINAQISVPENNLEQFKQYLAEITFLNGIRLNVAVDDDGKSFYKLKIKVKEKILADGLNDESFDVTNKGKHLSAEEFNQLTDQDDTVLVDMRNHYETEVGHFENAICPDVDTFRDSLPIVEEILEGQKDKNLVMYCTGGIRCEKASAYFKHKGFENVYQLEGGIIKYAQDISKKGLKNKFKGKNFVFDERLGERISEEIISKCHQCGKPCDDHTNCKNEACNLLFLQCEECAEKYENCCSKECQEVIHLSEEKQKELRKQQDSGIRIFSKGRFKKSSSGLEKIK</sequence>
<dbReference type="HAMAP" id="MF_00469">
    <property type="entry name" value="TrhO"/>
    <property type="match status" value="1"/>
</dbReference>
<evidence type="ECO:0000313" key="7">
    <source>
        <dbReference type="Proteomes" id="UP001403385"/>
    </source>
</evidence>
<dbReference type="Proteomes" id="UP001403385">
    <property type="component" value="Unassembled WGS sequence"/>
</dbReference>
<dbReference type="SUPFAM" id="SSF52821">
    <property type="entry name" value="Rhodanese/Cell cycle control phosphatase"/>
    <property type="match status" value="1"/>
</dbReference>
<protein>
    <recommendedName>
        <fullName evidence="4">tRNA uridine(34) hydroxylase</fullName>
        <ecNumber evidence="4">1.14.-.-</ecNumber>
    </recommendedName>
    <alternativeName>
        <fullName evidence="4">tRNA hydroxylation protein O</fullName>
    </alternativeName>
</protein>
<dbReference type="InterPro" id="IPR036873">
    <property type="entry name" value="Rhodanese-like_dom_sf"/>
</dbReference>
<comment type="catalytic activity">
    <reaction evidence="4">
        <text>uridine(34) in tRNA + AH2 + O2 = 5-hydroxyuridine(34) in tRNA + A + H2O</text>
        <dbReference type="Rhea" id="RHEA:64224"/>
        <dbReference type="Rhea" id="RHEA-COMP:11727"/>
        <dbReference type="Rhea" id="RHEA-COMP:13381"/>
        <dbReference type="ChEBI" id="CHEBI:13193"/>
        <dbReference type="ChEBI" id="CHEBI:15377"/>
        <dbReference type="ChEBI" id="CHEBI:15379"/>
        <dbReference type="ChEBI" id="CHEBI:17499"/>
        <dbReference type="ChEBI" id="CHEBI:65315"/>
        <dbReference type="ChEBI" id="CHEBI:136877"/>
    </reaction>
</comment>
<comment type="function">
    <text evidence="3">Catalyzes oxygen-dependent 5-hydroxyuridine (ho5U) modification at position 34 in tRNAs, the first step in 5-carboxymethoxyuridine (cmo5U) biosynthesis. May be part of an alternate pathway, which is able to bypass cmo5U biogenesis in a subset of tRNAs under aerobic conditions.</text>
</comment>
<dbReference type="GO" id="GO:0016705">
    <property type="term" value="F:oxidoreductase activity, acting on paired donors, with incorporation or reduction of molecular oxygen"/>
    <property type="evidence" value="ECO:0007669"/>
    <property type="project" value="UniProtKB-UniRule"/>
</dbReference>
<dbReference type="InterPro" id="IPR001763">
    <property type="entry name" value="Rhodanese-like_dom"/>
</dbReference>
<dbReference type="PANTHER" id="PTHR43846">
    <property type="entry name" value="UPF0176 PROTEIN YCEA"/>
    <property type="match status" value="1"/>
</dbReference>
<proteinExistence type="inferred from homology"/>
<dbReference type="PROSITE" id="PS50206">
    <property type="entry name" value="RHODANESE_3"/>
    <property type="match status" value="1"/>
</dbReference>
<comment type="caution">
    <text evidence="6">The sequence shown here is derived from an EMBL/GenBank/DDBJ whole genome shotgun (WGS) entry which is preliminary data.</text>
</comment>
<evidence type="ECO:0000256" key="2">
    <source>
        <dbReference type="ARBA" id="ARBA00023002"/>
    </source>
</evidence>
<dbReference type="GO" id="GO:0006400">
    <property type="term" value="P:tRNA modification"/>
    <property type="evidence" value="ECO:0007669"/>
    <property type="project" value="UniProtKB-UniRule"/>
</dbReference>
<dbReference type="Gene3D" id="3.40.250.10">
    <property type="entry name" value="Rhodanese-like domain"/>
    <property type="match status" value="1"/>
</dbReference>
<dbReference type="InterPro" id="IPR022111">
    <property type="entry name" value="Rhodanese_C"/>
</dbReference>
<keyword evidence="7" id="KW-1185">Reference proteome</keyword>
<dbReference type="NCBIfam" id="NF001135">
    <property type="entry name" value="PRK00142.1-3"/>
    <property type="match status" value="1"/>
</dbReference>
<dbReference type="EC" id="1.14.-.-" evidence="4"/>